<name>A0ABY5DQT4_9ACTN</name>
<sequence>MAISVPPTSPPSPSEPPADAAAAATERDRLSAALRSGSSRSASALATRIRALDHATARLRGDHAETPDDARMQTLVAINESIGRLQALGSTAAVIEAAPEELCRSCGFSRAMLSRVHGSVWVPEVLYTAPEAPDMPEFRDYVDVVEIPLEHMLLETDLVRRRIPVYVKDPQNDNRTFREIIQIADVRSYAAAPIMPTRRVIGFLHADRRGQDRPVGPEDRDSMWAFAEHFGLLFERMILVERLERQRQEINATLMRAADAVNALCEEELELARHEHPAEARGHAHPSSRPSALSSLLSAREREVLELVASGATNTVVAEQLVISQGTVKSHVKRILRKLHVANRAEAVARYLQLLRLEEGPR</sequence>
<dbReference type="PRINTS" id="PR00038">
    <property type="entry name" value="HTHLUXR"/>
</dbReference>
<dbReference type="RefSeq" id="WP_254570323.1">
    <property type="nucleotide sequence ID" value="NZ_CP098502.1"/>
</dbReference>
<dbReference type="Gene3D" id="1.10.10.10">
    <property type="entry name" value="Winged helix-like DNA-binding domain superfamily/Winged helix DNA-binding domain"/>
    <property type="match status" value="1"/>
</dbReference>
<dbReference type="PROSITE" id="PS00622">
    <property type="entry name" value="HTH_LUXR_1"/>
    <property type="match status" value="1"/>
</dbReference>
<feature type="region of interest" description="Disordered" evidence="4">
    <location>
        <begin position="1"/>
        <end position="38"/>
    </location>
</feature>
<dbReference type="SMART" id="SM00421">
    <property type="entry name" value="HTH_LUXR"/>
    <property type="match status" value="1"/>
</dbReference>
<evidence type="ECO:0000259" key="5">
    <source>
        <dbReference type="PROSITE" id="PS50043"/>
    </source>
</evidence>
<proteinExistence type="predicted"/>
<evidence type="ECO:0000256" key="3">
    <source>
        <dbReference type="ARBA" id="ARBA00023163"/>
    </source>
</evidence>
<gene>
    <name evidence="6" type="ORF">NBH00_19920</name>
</gene>
<dbReference type="CDD" id="cd06170">
    <property type="entry name" value="LuxR_C_like"/>
    <property type="match status" value="1"/>
</dbReference>
<dbReference type="Pfam" id="PF00196">
    <property type="entry name" value="GerE"/>
    <property type="match status" value="1"/>
</dbReference>
<keyword evidence="2" id="KW-0238">DNA-binding</keyword>
<dbReference type="EMBL" id="CP098502">
    <property type="protein sequence ID" value="UTI63598.1"/>
    <property type="molecule type" value="Genomic_DNA"/>
</dbReference>
<dbReference type="Gene3D" id="3.30.450.40">
    <property type="match status" value="1"/>
</dbReference>
<dbReference type="SMART" id="SM00065">
    <property type="entry name" value="GAF"/>
    <property type="match status" value="1"/>
</dbReference>
<keyword evidence="3" id="KW-0804">Transcription</keyword>
<dbReference type="InterPro" id="IPR003018">
    <property type="entry name" value="GAF"/>
</dbReference>
<dbReference type="SUPFAM" id="SSF46894">
    <property type="entry name" value="C-terminal effector domain of the bipartite response regulators"/>
    <property type="match status" value="1"/>
</dbReference>
<dbReference type="SUPFAM" id="SSF55781">
    <property type="entry name" value="GAF domain-like"/>
    <property type="match status" value="1"/>
</dbReference>
<dbReference type="InterPro" id="IPR000792">
    <property type="entry name" value="Tscrpt_reg_LuxR_C"/>
</dbReference>
<dbReference type="Pfam" id="PF01590">
    <property type="entry name" value="GAF"/>
    <property type="match status" value="1"/>
</dbReference>
<accession>A0ABY5DQT4</accession>
<dbReference type="InterPro" id="IPR016032">
    <property type="entry name" value="Sig_transdc_resp-reg_C-effctor"/>
</dbReference>
<dbReference type="InterPro" id="IPR036388">
    <property type="entry name" value="WH-like_DNA-bd_sf"/>
</dbReference>
<dbReference type="PANTHER" id="PTHR44688:SF16">
    <property type="entry name" value="DNA-BINDING TRANSCRIPTIONAL ACTIVATOR DEVR_DOSR"/>
    <property type="match status" value="1"/>
</dbReference>
<keyword evidence="1" id="KW-0805">Transcription regulation</keyword>
<feature type="compositionally biased region" description="Pro residues" evidence="4">
    <location>
        <begin position="7"/>
        <end position="16"/>
    </location>
</feature>
<evidence type="ECO:0000313" key="7">
    <source>
        <dbReference type="Proteomes" id="UP001056035"/>
    </source>
</evidence>
<feature type="domain" description="HTH luxR-type" evidence="5">
    <location>
        <begin position="290"/>
        <end position="355"/>
    </location>
</feature>
<evidence type="ECO:0000256" key="2">
    <source>
        <dbReference type="ARBA" id="ARBA00023125"/>
    </source>
</evidence>
<dbReference type="PROSITE" id="PS50043">
    <property type="entry name" value="HTH_LUXR_2"/>
    <property type="match status" value="1"/>
</dbReference>
<evidence type="ECO:0000256" key="1">
    <source>
        <dbReference type="ARBA" id="ARBA00023015"/>
    </source>
</evidence>
<dbReference type="Proteomes" id="UP001056035">
    <property type="component" value="Chromosome"/>
</dbReference>
<keyword evidence="7" id="KW-1185">Reference proteome</keyword>
<dbReference type="InterPro" id="IPR029016">
    <property type="entry name" value="GAF-like_dom_sf"/>
</dbReference>
<reference evidence="6 7" key="1">
    <citation type="submission" date="2022-06" db="EMBL/GenBank/DDBJ databases">
        <title>Paraconexibacter antarcticus.</title>
        <authorList>
            <person name="Kim C.S."/>
        </authorList>
    </citation>
    <scope>NUCLEOTIDE SEQUENCE [LARGE SCALE GENOMIC DNA]</scope>
    <source>
        <strain evidence="6 7">02-257</strain>
    </source>
</reference>
<dbReference type="PANTHER" id="PTHR44688">
    <property type="entry name" value="DNA-BINDING TRANSCRIPTIONAL ACTIVATOR DEVR_DOSR"/>
    <property type="match status" value="1"/>
</dbReference>
<evidence type="ECO:0000256" key="4">
    <source>
        <dbReference type="SAM" id="MobiDB-lite"/>
    </source>
</evidence>
<protein>
    <submittedName>
        <fullName evidence="6">LuxR C-terminal-related transcriptional regulator</fullName>
    </submittedName>
</protein>
<evidence type="ECO:0000313" key="6">
    <source>
        <dbReference type="EMBL" id="UTI63598.1"/>
    </source>
</evidence>
<organism evidence="6 7">
    <name type="scientific">Paraconexibacter antarcticus</name>
    <dbReference type="NCBI Taxonomy" id="2949664"/>
    <lineage>
        <taxon>Bacteria</taxon>
        <taxon>Bacillati</taxon>
        <taxon>Actinomycetota</taxon>
        <taxon>Thermoleophilia</taxon>
        <taxon>Solirubrobacterales</taxon>
        <taxon>Paraconexibacteraceae</taxon>
        <taxon>Paraconexibacter</taxon>
    </lineage>
</organism>